<dbReference type="EMBL" id="JBHRXK010000004">
    <property type="protein sequence ID" value="MFC3551420.1"/>
    <property type="molecule type" value="Genomic_DNA"/>
</dbReference>
<dbReference type="InterPro" id="IPR036415">
    <property type="entry name" value="Lamin_tail_dom_sf"/>
</dbReference>
<dbReference type="RefSeq" id="WP_386759186.1">
    <property type="nucleotide sequence ID" value="NZ_JBHRXK010000004.1"/>
</dbReference>
<feature type="chain" id="PRO_5047420614" evidence="5">
    <location>
        <begin position="26"/>
        <end position="1197"/>
    </location>
</feature>
<feature type="region of interest" description="Disordered" evidence="4">
    <location>
        <begin position="1177"/>
        <end position="1197"/>
    </location>
</feature>
<organism evidence="7 8">
    <name type="scientific">Lysobacter cavernae</name>
    <dbReference type="NCBI Taxonomy" id="1685901"/>
    <lineage>
        <taxon>Bacteria</taxon>
        <taxon>Pseudomonadati</taxon>
        <taxon>Pseudomonadota</taxon>
        <taxon>Gammaproteobacteria</taxon>
        <taxon>Lysobacterales</taxon>
        <taxon>Lysobacteraceae</taxon>
        <taxon>Lysobacter</taxon>
    </lineage>
</organism>
<dbReference type="InterPro" id="IPR036691">
    <property type="entry name" value="Endo/exonu/phosph_ase_sf"/>
</dbReference>
<gene>
    <name evidence="7" type="ORF">ACFOLC_10405</name>
</gene>
<dbReference type="PROSITE" id="PS51841">
    <property type="entry name" value="LTD"/>
    <property type="match status" value="1"/>
</dbReference>
<sequence>MDKFAGRIAAGVLAFALAGASPAQVVISQVYGGGGNNGAPLRNDFIELHNNGASAVDLSGWSVQYASAAGTSWQRTELSGSIAPGAYYLIQQAAGANADAPTLPTPDAVGTIPMAGSAGKVALVNSTAVLSGACPTGNVDFVGFGATATCAEGAAPTANLGNATAALRGDSGCIDTNNNGADLVAGTPLPRNGASPLHVCIASDLPVLSVGDAVVVEGNDGQATLHFPVTLSGTPDDNRQVTFDYATVDGTATVADGDYSAASGSLQLGGAGRQAVIAITVNGDTRYEPSEIVLLNLTNIAGAIAGDAQAEGSIDNDDLLALSAIHHIQGNGASSPMVGQMVSTEGVVTGRKNNGFFIQSTQPDADPTTSEGVFVFTGAAAPAVAAIGNRVRVTGTVFEFVPSADPGQAPLTEIGGSPVVALVAVANPDLPPWFSLPAPVQLTSTFPDPNGPLDQLERVEGMRVQITSATVVAPTQGSTNEPNATGSSNGVFNVVVAGVPRPFREPGIQAPDNPPDGGTAPPIPRWDFNPELLTVDSDALGGERWDVSFGAQIGNMIGPLDYGFRRYTLLPDQLLPTTILRSPEFAPRPAAASADPAAFTVAGYNLERFFDTTNDPSIGEPVLTAAAFERRLAKASLGIRKYLHAPDILGAIEVENLSTLQTLASRINADAVAAGDPDPRYVPYLLEGNDVGGIDVGFLVKTADVQAGVARVEVQSVAQIGKDTTWVEPNGSSSLLNDRPPLVLEAMIHDAQGRAFPLGVVLVHQRSLSGADANDADGDRIRHKRQYQAEFLAADLNRRQADTPGARLVVLGDFNAFEFNDGLVDAMNVVTGTPSADEATAVPGDGADLVEPNLVNLGGLTPAAERYSFLFGGNAQTLDHVLVNEELVVHTSSIALDHARINADFPEINRNDAASPSRLSDHDPVLATFVPRSHADLGVTATATSAATRVGEAIAFDATLANHGPEAADFPGIGFVLDGALPTMAVVAPAGWNCDAPQVDAGKTSVACTASTLADGAAATFVVTATATEAQVGATVALAVAADAQSFDPVASNDQASTSAEVFAVADLAVSLLGPGKHLRSGTVGSYLVTLGNAGADIAPQTRLTLSGDAPAANVAIDAPQGWTCDVTAAGAGFEASCSGATLAANTIRPFALAIVAPPREGDERLTVTAQVSAPVRDPHAHNNHASHSVRLIGRPH</sequence>
<feature type="region of interest" description="Disordered" evidence="4">
    <location>
        <begin position="505"/>
        <end position="524"/>
    </location>
</feature>
<accession>A0ABV7RTW3</accession>
<evidence type="ECO:0000313" key="7">
    <source>
        <dbReference type="EMBL" id="MFC3551420.1"/>
    </source>
</evidence>
<dbReference type="SUPFAM" id="SSF141072">
    <property type="entry name" value="CalX-like"/>
    <property type="match status" value="1"/>
</dbReference>
<proteinExistence type="predicted"/>
<dbReference type="Proteomes" id="UP001595740">
    <property type="component" value="Unassembled WGS sequence"/>
</dbReference>
<keyword evidence="2" id="KW-0677">Repeat</keyword>
<keyword evidence="1 5" id="KW-0732">Signal</keyword>
<dbReference type="PANTHER" id="PTHR42834">
    <property type="entry name" value="ENDONUCLEASE/EXONUCLEASE/PHOSPHATASE FAMILY PROTEIN (AFU_ORTHOLOGUE AFUA_3G09210)"/>
    <property type="match status" value="1"/>
</dbReference>
<evidence type="ECO:0000256" key="1">
    <source>
        <dbReference type="ARBA" id="ARBA00022729"/>
    </source>
</evidence>
<dbReference type="InterPro" id="IPR003644">
    <property type="entry name" value="Calx_beta"/>
</dbReference>
<evidence type="ECO:0000256" key="2">
    <source>
        <dbReference type="ARBA" id="ARBA00022737"/>
    </source>
</evidence>
<dbReference type="SUPFAM" id="SSF74853">
    <property type="entry name" value="Lamin A/C globular tail domain"/>
    <property type="match status" value="1"/>
</dbReference>
<dbReference type="Pfam" id="PF03160">
    <property type="entry name" value="Calx-beta"/>
    <property type="match status" value="1"/>
</dbReference>
<dbReference type="Pfam" id="PF01345">
    <property type="entry name" value="DUF11"/>
    <property type="match status" value="1"/>
</dbReference>
<dbReference type="Gene3D" id="3.60.10.10">
    <property type="entry name" value="Endonuclease/exonuclease/phosphatase"/>
    <property type="match status" value="1"/>
</dbReference>
<protein>
    <submittedName>
        <fullName evidence="7">Lamin tail domain-containing protein</fullName>
    </submittedName>
</protein>
<comment type="caution">
    <text evidence="7">The sequence shown here is derived from an EMBL/GenBank/DDBJ whole genome shotgun (WGS) entry which is preliminary data.</text>
</comment>
<dbReference type="Gene3D" id="2.60.40.2030">
    <property type="match status" value="1"/>
</dbReference>
<dbReference type="InterPro" id="IPR001322">
    <property type="entry name" value="Lamin_tail_dom"/>
</dbReference>
<reference evidence="8" key="1">
    <citation type="journal article" date="2019" name="Int. J. Syst. Evol. Microbiol.">
        <title>The Global Catalogue of Microorganisms (GCM) 10K type strain sequencing project: providing services to taxonomists for standard genome sequencing and annotation.</title>
        <authorList>
            <consortium name="The Broad Institute Genomics Platform"/>
            <consortium name="The Broad Institute Genome Sequencing Center for Infectious Disease"/>
            <person name="Wu L."/>
            <person name="Ma J."/>
        </authorList>
    </citation>
    <scope>NUCLEOTIDE SEQUENCE [LARGE SCALE GENOMIC DNA]</scope>
    <source>
        <strain evidence="8">KCTC 42875</strain>
    </source>
</reference>
<feature type="signal peptide" evidence="5">
    <location>
        <begin position="1"/>
        <end position="25"/>
    </location>
</feature>
<keyword evidence="3" id="KW-0106">Calcium</keyword>
<evidence type="ECO:0000313" key="8">
    <source>
        <dbReference type="Proteomes" id="UP001595740"/>
    </source>
</evidence>
<dbReference type="CDD" id="cd04486">
    <property type="entry name" value="YhcR_OBF_like"/>
    <property type="match status" value="1"/>
</dbReference>
<evidence type="ECO:0000259" key="6">
    <source>
        <dbReference type="PROSITE" id="PS51841"/>
    </source>
</evidence>
<name>A0ABV7RTW3_9GAMM</name>
<evidence type="ECO:0000256" key="5">
    <source>
        <dbReference type="SAM" id="SignalP"/>
    </source>
</evidence>
<evidence type="ECO:0000256" key="3">
    <source>
        <dbReference type="ARBA" id="ARBA00022837"/>
    </source>
</evidence>
<evidence type="ECO:0000256" key="4">
    <source>
        <dbReference type="SAM" id="MobiDB-lite"/>
    </source>
</evidence>
<dbReference type="InterPro" id="IPR038081">
    <property type="entry name" value="CalX-like_sf"/>
</dbReference>
<keyword evidence="8" id="KW-1185">Reference proteome</keyword>
<dbReference type="SUPFAM" id="SSF56219">
    <property type="entry name" value="DNase I-like"/>
    <property type="match status" value="1"/>
</dbReference>
<dbReference type="InterPro" id="IPR001434">
    <property type="entry name" value="OmcB-like_DUF11"/>
</dbReference>
<feature type="domain" description="LTD" evidence="6">
    <location>
        <begin position="11"/>
        <end position="158"/>
    </location>
</feature>
<dbReference type="PANTHER" id="PTHR42834:SF1">
    <property type="entry name" value="ENDONUCLEASE_EXONUCLEASE_PHOSPHATASE FAMILY PROTEIN (AFU_ORTHOLOGUE AFUA_3G09210)"/>
    <property type="match status" value="1"/>
</dbReference>
<dbReference type="Pfam" id="PF00932">
    <property type="entry name" value="LTD"/>
    <property type="match status" value="1"/>
</dbReference>